<protein>
    <submittedName>
        <fullName evidence="3">BSD domain-containing protein</fullName>
    </submittedName>
</protein>
<accession>A0AAD8IM56</accession>
<reference evidence="3" key="2">
    <citation type="submission" date="2023-05" db="EMBL/GenBank/DDBJ databases">
        <authorList>
            <person name="Schelkunov M.I."/>
        </authorList>
    </citation>
    <scope>NUCLEOTIDE SEQUENCE</scope>
    <source>
        <strain evidence="3">Hsosn_3</strain>
        <tissue evidence="3">Leaf</tissue>
    </source>
</reference>
<dbReference type="PANTHER" id="PTHR16019:SF25">
    <property type="entry name" value="BSD DOMAIN-CONTAINING PROTEIN 1-LIKE"/>
    <property type="match status" value="1"/>
</dbReference>
<evidence type="ECO:0000259" key="2">
    <source>
        <dbReference type="PROSITE" id="PS50858"/>
    </source>
</evidence>
<dbReference type="InterPro" id="IPR035925">
    <property type="entry name" value="BSD_dom_sf"/>
</dbReference>
<dbReference type="InterPro" id="IPR051494">
    <property type="entry name" value="BSD_domain-containing"/>
</dbReference>
<sequence>MDFFKSVFSDDPEDSNPQTTPPQPPISQPGSNPNPNSDPTREISAVTNAWSFGSTLLRSIATKSESIVDTYRRDLEEFSSGLKKETEVIRKAASKAVKDLPGTFEAGAAVAQEKLESVGQVIDDFTEIIVRNKDILDFGDHGDGYDSGFGESSGNVGGNVGVKAYSRVDALVRGVECDLNTYIREVEDVEEFEEWKRGFVLEERAEEVLEMVEGNGVIKEIFDEVVPGKVEEEVFWERLFFRVWKVRKVEEARSRMVRRAISGEDEEEELSWDVDEEEFEECEERTLKRGDVVEGKGGRLEGFGEDSGVEAEVEGNDEVRGSEGGVEEGGSEKIGAGGEKEVAVRTDEKVTSEGKMDSDISVISSQLSPEEDLGWDEIEDIGSGDEHKVSADGSPNKADLRKRLSAAAADEEEDLTWDIEDDDEHVKS</sequence>
<dbReference type="GO" id="GO:0005737">
    <property type="term" value="C:cytoplasm"/>
    <property type="evidence" value="ECO:0007669"/>
    <property type="project" value="TreeGrafter"/>
</dbReference>
<gene>
    <name evidence="3" type="ORF">POM88_015846</name>
</gene>
<reference evidence="3" key="1">
    <citation type="submission" date="2023-02" db="EMBL/GenBank/DDBJ databases">
        <title>Genome of toxic invasive species Heracleum sosnowskyi carries increased number of genes despite the absence of recent whole-genome duplications.</title>
        <authorList>
            <person name="Schelkunov M."/>
            <person name="Shtratnikova V."/>
            <person name="Makarenko M."/>
            <person name="Klepikova A."/>
            <person name="Omelchenko D."/>
            <person name="Novikova G."/>
            <person name="Obukhova E."/>
            <person name="Bogdanov V."/>
            <person name="Penin A."/>
            <person name="Logacheva M."/>
        </authorList>
    </citation>
    <scope>NUCLEOTIDE SEQUENCE</scope>
    <source>
        <strain evidence="3">Hsosn_3</strain>
        <tissue evidence="3">Leaf</tissue>
    </source>
</reference>
<dbReference type="AlphaFoldDB" id="A0AAD8IM56"/>
<dbReference type="Pfam" id="PF03909">
    <property type="entry name" value="BSD"/>
    <property type="match status" value="1"/>
</dbReference>
<feature type="compositionally biased region" description="Low complexity" evidence="1">
    <location>
        <begin position="28"/>
        <end position="38"/>
    </location>
</feature>
<dbReference type="Proteomes" id="UP001237642">
    <property type="component" value="Unassembled WGS sequence"/>
</dbReference>
<dbReference type="SUPFAM" id="SSF140383">
    <property type="entry name" value="BSD domain-like"/>
    <property type="match status" value="1"/>
</dbReference>
<proteinExistence type="predicted"/>
<feature type="compositionally biased region" description="Acidic residues" evidence="1">
    <location>
        <begin position="303"/>
        <end position="316"/>
    </location>
</feature>
<feature type="compositionally biased region" description="Acidic residues" evidence="1">
    <location>
        <begin position="369"/>
        <end position="383"/>
    </location>
</feature>
<dbReference type="SMART" id="SM00751">
    <property type="entry name" value="BSD"/>
    <property type="match status" value="1"/>
</dbReference>
<evidence type="ECO:0000313" key="4">
    <source>
        <dbReference type="Proteomes" id="UP001237642"/>
    </source>
</evidence>
<feature type="compositionally biased region" description="Basic and acidic residues" evidence="1">
    <location>
        <begin position="338"/>
        <end position="358"/>
    </location>
</feature>
<dbReference type="InterPro" id="IPR005607">
    <property type="entry name" value="BSD_dom"/>
</dbReference>
<dbReference type="Gene3D" id="1.10.3970.10">
    <property type="entry name" value="BSD domain"/>
    <property type="match status" value="1"/>
</dbReference>
<feature type="domain" description="BSD" evidence="2">
    <location>
        <begin position="195"/>
        <end position="247"/>
    </location>
</feature>
<evidence type="ECO:0000256" key="1">
    <source>
        <dbReference type="SAM" id="MobiDB-lite"/>
    </source>
</evidence>
<feature type="region of interest" description="Disordered" evidence="1">
    <location>
        <begin position="298"/>
        <end position="428"/>
    </location>
</feature>
<name>A0AAD8IM56_9APIA</name>
<dbReference type="PROSITE" id="PS50858">
    <property type="entry name" value="BSD"/>
    <property type="match status" value="1"/>
</dbReference>
<organism evidence="3 4">
    <name type="scientific">Heracleum sosnowskyi</name>
    <dbReference type="NCBI Taxonomy" id="360622"/>
    <lineage>
        <taxon>Eukaryota</taxon>
        <taxon>Viridiplantae</taxon>
        <taxon>Streptophyta</taxon>
        <taxon>Embryophyta</taxon>
        <taxon>Tracheophyta</taxon>
        <taxon>Spermatophyta</taxon>
        <taxon>Magnoliopsida</taxon>
        <taxon>eudicotyledons</taxon>
        <taxon>Gunneridae</taxon>
        <taxon>Pentapetalae</taxon>
        <taxon>asterids</taxon>
        <taxon>campanulids</taxon>
        <taxon>Apiales</taxon>
        <taxon>Apiaceae</taxon>
        <taxon>Apioideae</taxon>
        <taxon>apioid superclade</taxon>
        <taxon>Tordylieae</taxon>
        <taxon>Tordyliinae</taxon>
        <taxon>Heracleum</taxon>
    </lineage>
</organism>
<feature type="compositionally biased region" description="Acidic residues" evidence="1">
    <location>
        <begin position="409"/>
        <end position="428"/>
    </location>
</feature>
<dbReference type="EMBL" id="JAUIZM010000004">
    <property type="protein sequence ID" value="KAK1387668.1"/>
    <property type="molecule type" value="Genomic_DNA"/>
</dbReference>
<feature type="region of interest" description="Disordered" evidence="1">
    <location>
        <begin position="1"/>
        <end position="42"/>
    </location>
</feature>
<dbReference type="PANTHER" id="PTHR16019">
    <property type="entry name" value="SYNAPSE-ASSOCIATED PROTEIN"/>
    <property type="match status" value="1"/>
</dbReference>
<keyword evidence="4" id="KW-1185">Reference proteome</keyword>
<comment type="caution">
    <text evidence="3">The sequence shown here is derived from an EMBL/GenBank/DDBJ whole genome shotgun (WGS) entry which is preliminary data.</text>
</comment>
<evidence type="ECO:0000313" key="3">
    <source>
        <dbReference type="EMBL" id="KAK1387668.1"/>
    </source>
</evidence>